<comment type="caution">
    <text evidence="3">The sequence shown here is derived from an EMBL/GenBank/DDBJ whole genome shotgun (WGS) entry which is preliminary data.</text>
</comment>
<accession>A0ABV9K053</accession>
<keyword evidence="4" id="KW-1185">Reference proteome</keyword>
<dbReference type="Pfam" id="PF13518">
    <property type="entry name" value="HTH_28"/>
    <property type="match status" value="3"/>
</dbReference>
<name>A0ABV9K053_9BACI</name>
<dbReference type="SUPFAM" id="SSF46689">
    <property type="entry name" value="Homeodomain-like"/>
    <property type="match status" value="1"/>
</dbReference>
<dbReference type="PANTHER" id="PTHR46889:SF4">
    <property type="entry name" value="TRANSPOSASE INSO FOR INSERTION SEQUENCE ELEMENT IS911B-RELATED"/>
    <property type="match status" value="1"/>
</dbReference>
<dbReference type="InterPro" id="IPR050900">
    <property type="entry name" value="Transposase_IS3/IS150/IS904"/>
</dbReference>
<dbReference type="InterPro" id="IPR010921">
    <property type="entry name" value="Trp_repressor/repl_initiator"/>
</dbReference>
<dbReference type="RefSeq" id="WP_379542473.1">
    <property type="nucleotide sequence ID" value="NZ_JBHSFT010000028.1"/>
</dbReference>
<reference evidence="4" key="1">
    <citation type="journal article" date="2019" name="Int. J. Syst. Evol. Microbiol.">
        <title>The Global Catalogue of Microorganisms (GCM) 10K type strain sequencing project: providing services to taxonomists for standard genome sequencing and annotation.</title>
        <authorList>
            <consortium name="The Broad Institute Genomics Platform"/>
            <consortium name="The Broad Institute Genome Sequencing Center for Infectious Disease"/>
            <person name="Wu L."/>
            <person name="Ma J."/>
        </authorList>
    </citation>
    <scope>NUCLEOTIDE SEQUENCE [LARGE SCALE GENOMIC DNA]</scope>
    <source>
        <strain evidence="4">CCUG 37257</strain>
    </source>
</reference>
<dbReference type="InterPro" id="IPR036388">
    <property type="entry name" value="WH-like_DNA-bd_sf"/>
</dbReference>
<protein>
    <submittedName>
        <fullName evidence="3">IS3 family transposase</fullName>
    </submittedName>
</protein>
<organism evidence="3 4">
    <name type="scientific">Oceanobacillus aidingensis</name>
    <dbReference type="NCBI Taxonomy" id="645964"/>
    <lineage>
        <taxon>Bacteria</taxon>
        <taxon>Bacillati</taxon>
        <taxon>Bacillota</taxon>
        <taxon>Bacilli</taxon>
        <taxon>Bacillales</taxon>
        <taxon>Bacillaceae</taxon>
        <taxon>Oceanobacillus</taxon>
    </lineage>
</organism>
<dbReference type="Gene3D" id="3.30.420.10">
    <property type="entry name" value="Ribonuclease H-like superfamily/Ribonuclease H"/>
    <property type="match status" value="1"/>
</dbReference>
<dbReference type="PANTHER" id="PTHR46889">
    <property type="entry name" value="TRANSPOSASE INSF FOR INSERTION SEQUENCE IS3B-RELATED"/>
    <property type="match status" value="1"/>
</dbReference>
<evidence type="ECO:0000313" key="4">
    <source>
        <dbReference type="Proteomes" id="UP001595988"/>
    </source>
</evidence>
<evidence type="ECO:0000313" key="3">
    <source>
        <dbReference type="EMBL" id="MFC4663394.1"/>
    </source>
</evidence>
<dbReference type="SUPFAM" id="SSF53098">
    <property type="entry name" value="Ribonuclease H-like"/>
    <property type="match status" value="1"/>
</dbReference>
<dbReference type="InterPro" id="IPR012337">
    <property type="entry name" value="RNaseH-like_sf"/>
</dbReference>
<dbReference type="InterPro" id="IPR025948">
    <property type="entry name" value="HTH-like_dom"/>
</dbReference>
<dbReference type="PROSITE" id="PS50994">
    <property type="entry name" value="INTEGRASE"/>
    <property type="match status" value="1"/>
</dbReference>
<dbReference type="Gene3D" id="1.10.10.10">
    <property type="entry name" value="Winged helix-like DNA-binding domain superfamily/Winged helix DNA-binding domain"/>
    <property type="match status" value="2"/>
</dbReference>
<dbReference type="Pfam" id="PF13276">
    <property type="entry name" value="HTH_21"/>
    <property type="match status" value="1"/>
</dbReference>
<dbReference type="Proteomes" id="UP001595988">
    <property type="component" value="Unassembled WGS sequence"/>
</dbReference>
<dbReference type="EMBL" id="JBHSFT010000028">
    <property type="protein sequence ID" value="MFC4663394.1"/>
    <property type="molecule type" value="Genomic_DNA"/>
</dbReference>
<evidence type="ECO:0000259" key="2">
    <source>
        <dbReference type="PROSITE" id="PS50994"/>
    </source>
</evidence>
<dbReference type="SUPFAM" id="SSF48295">
    <property type="entry name" value="TrpR-like"/>
    <property type="match status" value="2"/>
</dbReference>
<dbReference type="InterPro" id="IPR036397">
    <property type="entry name" value="RNaseH_sf"/>
</dbReference>
<sequence length="522" mass="61754">MSKRITKHTLEERMEIVQKVTEEKKPISAIARKYEMYENTVKEWVRKYKSNGIDGLKEARNWKQYPEELKRQAVAFYLEQENSLKVTCEQFNISSTSVLRRWIKLYTSGKAIKSTSKGSVKMSEGRKTTFKERIEIVQYAIANDSNYHQAAEKYKVSYQQVYSWVRKYEKDGEQALQDRRGKTLETKPNLTEEEKLKLRIKELEHRNQYLEAEAGPLKKVRGNRKERIERLRKQVPAFEAIHAYHEETGTPIQLLCDILKVSRSGYYKWLHHIPGEQEDENAWLIKKIQMIFKQYGGIYGYRRIRMVIDRKYGKRYNLKRIRRLMILLGLKSFIRRSNGYSTKTSYVNIEENILNREFTADKPNQKWVTDITHLKYSLSHKAYLSVIKDLYDGSIVAYKVGYYNNNELVMETIKAALEANPGATPLLHSDRGSQYTSREYRLVTTKAEITRSMSRVGKCIDNAPVESFFGHFKSESYDLKRYKSFEELVEDIDRYIQFYNKERYQEKLNSLTPLEYRDQAVA</sequence>
<comment type="function">
    <text evidence="1">Involved in the transposition of the insertion sequence.</text>
</comment>
<proteinExistence type="predicted"/>
<dbReference type="InterPro" id="IPR048020">
    <property type="entry name" value="Transpos_IS3"/>
</dbReference>
<dbReference type="Pfam" id="PF00665">
    <property type="entry name" value="rve"/>
    <property type="match status" value="1"/>
</dbReference>
<dbReference type="InterPro" id="IPR001584">
    <property type="entry name" value="Integrase_cat-core"/>
</dbReference>
<dbReference type="Pfam" id="PF13333">
    <property type="entry name" value="rve_2"/>
    <property type="match status" value="1"/>
</dbReference>
<dbReference type="NCBIfam" id="NF033516">
    <property type="entry name" value="transpos_IS3"/>
    <property type="match status" value="1"/>
</dbReference>
<evidence type="ECO:0000256" key="1">
    <source>
        <dbReference type="ARBA" id="ARBA00002286"/>
    </source>
</evidence>
<dbReference type="InterPro" id="IPR009057">
    <property type="entry name" value="Homeodomain-like_sf"/>
</dbReference>
<gene>
    <name evidence="3" type="ORF">ACFO3P_14535</name>
</gene>
<feature type="domain" description="Integrase catalytic" evidence="2">
    <location>
        <begin position="359"/>
        <end position="521"/>
    </location>
</feature>
<dbReference type="InterPro" id="IPR055247">
    <property type="entry name" value="InsJ-like_HTH"/>
</dbReference>